<accession>A0A3P8BDX4</accession>
<evidence type="ECO:0000256" key="1">
    <source>
        <dbReference type="SAM" id="MobiDB-lite"/>
    </source>
</evidence>
<dbReference type="EMBL" id="UZAH01029238">
    <property type="protein sequence ID" value="VDP05025.1"/>
    <property type="molecule type" value="Genomic_DNA"/>
</dbReference>
<name>A0A183G3V1_HELPZ</name>
<evidence type="ECO:0000313" key="3">
    <source>
        <dbReference type="Proteomes" id="UP000050761"/>
    </source>
</evidence>
<dbReference type="WBParaSite" id="HPBE_0001612401-mRNA-1">
    <property type="protein sequence ID" value="HPBE_0001612401-mRNA-1"/>
    <property type="gene ID" value="HPBE_0001612401"/>
</dbReference>
<accession>A0A183G3V1</accession>
<organism evidence="3 4">
    <name type="scientific">Heligmosomoides polygyrus</name>
    <name type="common">Parasitic roundworm</name>
    <dbReference type="NCBI Taxonomy" id="6339"/>
    <lineage>
        <taxon>Eukaryota</taxon>
        <taxon>Metazoa</taxon>
        <taxon>Ecdysozoa</taxon>
        <taxon>Nematoda</taxon>
        <taxon>Chromadorea</taxon>
        <taxon>Rhabditida</taxon>
        <taxon>Rhabditina</taxon>
        <taxon>Rhabditomorpha</taxon>
        <taxon>Strongyloidea</taxon>
        <taxon>Heligmosomidae</taxon>
        <taxon>Heligmosomoides</taxon>
    </lineage>
</organism>
<reference evidence="4" key="2">
    <citation type="submission" date="2019-09" db="UniProtKB">
        <authorList>
            <consortium name="WormBaseParasite"/>
        </authorList>
    </citation>
    <scope>IDENTIFICATION</scope>
</reference>
<protein>
    <submittedName>
        <fullName evidence="4">Reverse transcriptase</fullName>
    </submittedName>
</protein>
<sequence length="156" mass="17445">MDYGSGVDRHTRSRQAWHGSHVQRTAPAKPAMDAGLHINGCKRRHRVSGYVRVCADCILLLRPAGQKLVCARLGVYRKAADSYESLTSRIGRLWLMLCGFNFDYTHHARSIIRLRRGVGSLLRGAGEILQGGPHLLQYKVIVGNFNVKIGPRRSLE</sequence>
<dbReference type="Proteomes" id="UP000050761">
    <property type="component" value="Unassembled WGS sequence"/>
</dbReference>
<evidence type="ECO:0000313" key="2">
    <source>
        <dbReference type="EMBL" id="VDP05025.1"/>
    </source>
</evidence>
<feature type="region of interest" description="Disordered" evidence="1">
    <location>
        <begin position="1"/>
        <end position="28"/>
    </location>
</feature>
<keyword evidence="3" id="KW-1185">Reference proteome</keyword>
<proteinExistence type="predicted"/>
<gene>
    <name evidence="2" type="ORF">HPBE_LOCUS16123</name>
</gene>
<dbReference type="AlphaFoldDB" id="A0A183G3V1"/>
<reference evidence="2 3" key="1">
    <citation type="submission" date="2018-11" db="EMBL/GenBank/DDBJ databases">
        <authorList>
            <consortium name="Pathogen Informatics"/>
        </authorList>
    </citation>
    <scope>NUCLEOTIDE SEQUENCE [LARGE SCALE GENOMIC DNA]</scope>
</reference>
<evidence type="ECO:0000313" key="4">
    <source>
        <dbReference type="WBParaSite" id="HPBE_0001612401-mRNA-1"/>
    </source>
</evidence>